<organism evidence="2 3">
    <name type="scientific">Paenibacillus xanthanilyticus</name>
    <dbReference type="NCBI Taxonomy" id="1783531"/>
    <lineage>
        <taxon>Bacteria</taxon>
        <taxon>Bacillati</taxon>
        <taxon>Bacillota</taxon>
        <taxon>Bacilli</taxon>
        <taxon>Bacillales</taxon>
        <taxon>Paenibacillaceae</taxon>
        <taxon>Paenibacillus</taxon>
    </lineage>
</organism>
<dbReference type="Pfam" id="PF14568">
    <property type="entry name" value="SUKH_6"/>
    <property type="match status" value="1"/>
</dbReference>
<dbReference type="SMART" id="SM00860">
    <property type="entry name" value="SMI1_KNR4"/>
    <property type="match status" value="1"/>
</dbReference>
<dbReference type="Gene3D" id="3.40.1580.10">
    <property type="entry name" value="SMI1/KNR4-like"/>
    <property type="match status" value="1"/>
</dbReference>
<evidence type="ECO:0000313" key="3">
    <source>
        <dbReference type="Proteomes" id="UP001595715"/>
    </source>
</evidence>
<accession>A0ABV8K3I0</accession>
<evidence type="ECO:0000259" key="1">
    <source>
        <dbReference type="SMART" id="SM00860"/>
    </source>
</evidence>
<keyword evidence="3" id="KW-1185">Reference proteome</keyword>
<sequence length="279" mass="31753">MKSSLWEEAHDDYYKGEFDEDTLARVQEALKVVLPASYVELMKRRNGFRCARKYFPCPEPTSWANNSVQVDFLYGIGEDPGILDSLYLRKEWGIRSGRIVLLSADPPMFVGLDYRSAGKREPSVVFIDVERKQDIRLAATFAAFVEGLESNIEEDEQQADGVVTDEQERTLRAKIDQAMEDGKPGEIDKLFTTILSTNRQLIRYMVERMRGHANPKVHLYLMLFLMCCAEGDNPGMIEDEALEDMLIGLADSRNKDVRALVEYSLEKLRKRLGNGNSPA</sequence>
<dbReference type="InterPro" id="IPR037883">
    <property type="entry name" value="Knr4/Smi1-like_sf"/>
</dbReference>
<feature type="domain" description="Knr4/Smi1-like" evidence="1">
    <location>
        <begin position="17"/>
        <end position="147"/>
    </location>
</feature>
<dbReference type="RefSeq" id="WP_377719228.1">
    <property type="nucleotide sequence ID" value="NZ_JBHSAM010000025.1"/>
</dbReference>
<comment type="caution">
    <text evidence="2">The sequence shown here is derived from an EMBL/GenBank/DDBJ whole genome shotgun (WGS) entry which is preliminary data.</text>
</comment>
<dbReference type="Proteomes" id="UP001595715">
    <property type="component" value="Unassembled WGS sequence"/>
</dbReference>
<dbReference type="EMBL" id="JBHSAM010000025">
    <property type="protein sequence ID" value="MFC4100569.1"/>
    <property type="molecule type" value="Genomic_DNA"/>
</dbReference>
<gene>
    <name evidence="2" type="ORF">ACFOZ8_13000</name>
</gene>
<protein>
    <submittedName>
        <fullName evidence="2">SMI1/KNR4 family protein</fullName>
    </submittedName>
</protein>
<reference evidence="3" key="1">
    <citation type="journal article" date="2019" name="Int. J. Syst. Evol. Microbiol.">
        <title>The Global Catalogue of Microorganisms (GCM) 10K type strain sequencing project: providing services to taxonomists for standard genome sequencing and annotation.</title>
        <authorList>
            <consortium name="The Broad Institute Genomics Platform"/>
            <consortium name="The Broad Institute Genome Sequencing Center for Infectious Disease"/>
            <person name="Wu L."/>
            <person name="Ma J."/>
        </authorList>
    </citation>
    <scope>NUCLEOTIDE SEQUENCE [LARGE SCALE GENOMIC DNA]</scope>
    <source>
        <strain evidence="3">IBRC-M 10987</strain>
    </source>
</reference>
<name>A0ABV8K3I0_9BACL</name>
<dbReference type="InterPro" id="IPR018958">
    <property type="entry name" value="Knr4/Smi1-like_dom"/>
</dbReference>
<proteinExistence type="predicted"/>
<evidence type="ECO:0000313" key="2">
    <source>
        <dbReference type="EMBL" id="MFC4100569.1"/>
    </source>
</evidence>
<dbReference type="SUPFAM" id="SSF160631">
    <property type="entry name" value="SMI1/KNR4-like"/>
    <property type="match status" value="1"/>
</dbReference>